<sequence>MEYKQKIILVFVIVFIFSLNFPSHCFPQDSSSSGNKLEKAIWLYQHENYEEALVLFKELRTEEPQSASIAYYRGVTYKKLQNFLEAKPDLETAATLEPKVKEAIPELIDLLYQSEDMEGAKKWIAVAEKEAIAPAQTAFFKGLVLLKEGSAPDESIKAFEEAEKLDASLAQTVSYYKGLAYVQSKNFKEAKNVFNEIVVQQPATDLAEFANEYISILKRQEKAMRPFRGSVGYSLQYDDNVILKPNNEDLAAAASDKEDWRHVYTAQVEYNFKPVETFGTRASYSLYGAKQFDLDFYDTVSHDFALQPAFYAKKAVIGFPVHYNYVTVNDKRYLEIIGISNLNNVMIGNDKMVQLLLQYNIKDYAWTVTSEDNDRDSNEYLGSLGWFYFFGRNKEGFFNLRYAMNKEDAEGNNWKYLGNRLTASATVPIVKKVKWSVAGDYFRQDFSKRNTTYDKERHDDVFTVSNLVAYEVFDNFEFQLQHTFVNDAASIGIFKYKRNVYSIGAKYQF</sequence>
<dbReference type="Pfam" id="PF13432">
    <property type="entry name" value="TPR_16"/>
    <property type="match status" value="1"/>
</dbReference>
<dbReference type="Proteomes" id="UP000230052">
    <property type="component" value="Unassembled WGS sequence"/>
</dbReference>
<evidence type="ECO:0000313" key="1">
    <source>
        <dbReference type="EMBL" id="PIU41347.1"/>
    </source>
</evidence>
<comment type="caution">
    <text evidence="1">The sequence shown here is derived from an EMBL/GenBank/DDBJ whole genome shotgun (WGS) entry which is preliminary data.</text>
</comment>
<evidence type="ECO:0000313" key="2">
    <source>
        <dbReference type="Proteomes" id="UP000230052"/>
    </source>
</evidence>
<dbReference type="EMBL" id="PEWV01000060">
    <property type="protein sequence ID" value="PIU41347.1"/>
    <property type="molecule type" value="Genomic_DNA"/>
</dbReference>
<reference evidence="1 2" key="1">
    <citation type="submission" date="2017-09" db="EMBL/GenBank/DDBJ databases">
        <title>Depth-based differentiation of microbial function through sediment-hosted aquifers and enrichment of novel symbionts in the deep terrestrial subsurface.</title>
        <authorList>
            <person name="Probst A.J."/>
            <person name="Ladd B."/>
            <person name="Jarett J.K."/>
            <person name="Geller-Mcgrath D.E."/>
            <person name="Sieber C.M."/>
            <person name="Emerson J.B."/>
            <person name="Anantharaman K."/>
            <person name="Thomas B.C."/>
            <person name="Malmstrom R."/>
            <person name="Stieglmeier M."/>
            <person name="Klingl A."/>
            <person name="Woyke T."/>
            <person name="Ryan C.M."/>
            <person name="Banfield J.F."/>
        </authorList>
    </citation>
    <scope>NUCLEOTIDE SEQUENCE [LARGE SCALE GENOMIC DNA]</scope>
    <source>
        <strain evidence="1">CG07_land_8_20_14_0_80_42_15</strain>
    </source>
</reference>
<protein>
    <submittedName>
        <fullName evidence="1">Uncharacterized protein</fullName>
    </submittedName>
</protein>
<accession>A0A2J0L493</accession>
<dbReference type="InterPro" id="IPR019734">
    <property type="entry name" value="TPR_rpt"/>
</dbReference>
<dbReference type="InterPro" id="IPR011990">
    <property type="entry name" value="TPR-like_helical_dom_sf"/>
</dbReference>
<name>A0A2J0L493_9BACT</name>
<dbReference type="Pfam" id="PF13181">
    <property type="entry name" value="TPR_8"/>
    <property type="match status" value="1"/>
</dbReference>
<gene>
    <name evidence="1" type="ORF">COS99_05665</name>
</gene>
<organism evidence="1 2">
    <name type="scientific">Candidatus Aquitaenariimonas noxiae</name>
    <dbReference type="NCBI Taxonomy" id="1974741"/>
    <lineage>
        <taxon>Bacteria</taxon>
        <taxon>Pseudomonadati</taxon>
        <taxon>Candidatus Omnitrophota</taxon>
        <taxon>Candidatus Aquitaenariimonas</taxon>
    </lineage>
</organism>
<proteinExistence type="predicted"/>
<dbReference type="Gene3D" id="1.25.40.10">
    <property type="entry name" value="Tetratricopeptide repeat domain"/>
    <property type="match status" value="2"/>
</dbReference>
<dbReference type="SUPFAM" id="SSF48452">
    <property type="entry name" value="TPR-like"/>
    <property type="match status" value="1"/>
</dbReference>
<dbReference type="AlphaFoldDB" id="A0A2J0L493"/>